<dbReference type="InterPro" id="IPR015943">
    <property type="entry name" value="WD40/YVTN_repeat-like_dom_sf"/>
</dbReference>
<dbReference type="Proteomes" id="UP000000600">
    <property type="component" value="Unassembled WGS sequence"/>
</dbReference>
<keyword evidence="2" id="KW-1185">Reference proteome</keyword>
<dbReference type="AlphaFoldDB" id="A0DI97"/>
<dbReference type="KEGG" id="ptm:GSPATT00017136001"/>
<organism evidence="1 2">
    <name type="scientific">Paramecium tetraurelia</name>
    <dbReference type="NCBI Taxonomy" id="5888"/>
    <lineage>
        <taxon>Eukaryota</taxon>
        <taxon>Sar</taxon>
        <taxon>Alveolata</taxon>
        <taxon>Ciliophora</taxon>
        <taxon>Intramacronucleata</taxon>
        <taxon>Oligohymenophorea</taxon>
        <taxon>Peniculida</taxon>
        <taxon>Parameciidae</taxon>
        <taxon>Paramecium</taxon>
    </lineage>
</organism>
<dbReference type="OrthoDB" id="10371699at2759"/>
<accession>A0DI97</accession>
<gene>
    <name evidence="1" type="ORF">GSPATT00017136001</name>
</gene>
<evidence type="ECO:0000313" key="2">
    <source>
        <dbReference type="Proteomes" id="UP000000600"/>
    </source>
</evidence>
<evidence type="ECO:0000313" key="1">
    <source>
        <dbReference type="EMBL" id="CAK82764.1"/>
    </source>
</evidence>
<protein>
    <recommendedName>
        <fullName evidence="3">Fascin domain-containing protein</fullName>
    </recommendedName>
</protein>
<dbReference type="HOGENOM" id="CLU_019203_0_1_1"/>
<dbReference type="PANTHER" id="PTHR19920:SF0">
    <property type="entry name" value="CYTOSOLIC IRON-SULFUR PROTEIN ASSEMBLY PROTEIN CIAO1-RELATED"/>
    <property type="match status" value="1"/>
</dbReference>
<dbReference type="SUPFAM" id="SSF101908">
    <property type="entry name" value="Putative isomerase YbhE"/>
    <property type="match status" value="1"/>
</dbReference>
<dbReference type="PANTHER" id="PTHR19920">
    <property type="entry name" value="WD40 PROTEIN CIAO1"/>
    <property type="match status" value="1"/>
</dbReference>
<name>A0DI97_PARTE</name>
<reference evidence="1 2" key="1">
    <citation type="journal article" date="2006" name="Nature">
        <title>Global trends of whole-genome duplications revealed by the ciliate Paramecium tetraurelia.</title>
        <authorList>
            <consortium name="Genoscope"/>
            <person name="Aury J.-M."/>
            <person name="Jaillon O."/>
            <person name="Duret L."/>
            <person name="Noel B."/>
            <person name="Jubin C."/>
            <person name="Porcel B.M."/>
            <person name="Segurens B."/>
            <person name="Daubin V."/>
            <person name="Anthouard V."/>
            <person name="Aiach N."/>
            <person name="Arnaiz O."/>
            <person name="Billaut A."/>
            <person name="Beisson J."/>
            <person name="Blanc I."/>
            <person name="Bouhouche K."/>
            <person name="Camara F."/>
            <person name="Duharcourt S."/>
            <person name="Guigo R."/>
            <person name="Gogendeau D."/>
            <person name="Katinka M."/>
            <person name="Keller A.-M."/>
            <person name="Kissmehl R."/>
            <person name="Klotz C."/>
            <person name="Koll F."/>
            <person name="Le Moue A."/>
            <person name="Lepere C."/>
            <person name="Malinsky S."/>
            <person name="Nowacki M."/>
            <person name="Nowak J.K."/>
            <person name="Plattner H."/>
            <person name="Poulain J."/>
            <person name="Ruiz F."/>
            <person name="Serrano V."/>
            <person name="Zagulski M."/>
            <person name="Dessen P."/>
            <person name="Betermier M."/>
            <person name="Weissenbach J."/>
            <person name="Scarpelli C."/>
            <person name="Schachter V."/>
            <person name="Sperling L."/>
            <person name="Meyer E."/>
            <person name="Cohen J."/>
            <person name="Wincker P."/>
        </authorList>
    </citation>
    <scope>NUCLEOTIDE SEQUENCE [LARGE SCALE GENOMIC DNA]</scope>
    <source>
        <strain evidence="1 2">Stock d4-2</strain>
    </source>
</reference>
<evidence type="ECO:0008006" key="3">
    <source>
        <dbReference type="Google" id="ProtNLM"/>
    </source>
</evidence>
<dbReference type="GeneID" id="5035946"/>
<dbReference type="InParanoid" id="A0DI97"/>
<sequence length="251" mass="29713">MSSPKYLYTLDLESENLILHNSEKQIISGAKDIQFWKIKNNSWYCSQIINQLEESEIFGLSIDHEGSTIVACCKNKKILVLKCNSTSNWLVAQIIVVNLPGYRICFINDDAFTFQPIFRGKIILYAKNKQNMFTKRRVFKIEPGGSIFSLMKCCFQFPPIFDKNKELLINKNNQQLQIISFHKEQTNRVKWELKIEQQLWFNCFYFHGAITHNGDLLITYDRRKNMCQVWQHRDAIRKIGRYQQNKNKQIK</sequence>
<dbReference type="EMBL" id="CT868441">
    <property type="protein sequence ID" value="CAK82764.1"/>
    <property type="molecule type" value="Genomic_DNA"/>
</dbReference>
<dbReference type="Gene3D" id="2.130.10.10">
    <property type="entry name" value="YVTN repeat-like/Quinoprotein amine dehydrogenase"/>
    <property type="match status" value="1"/>
</dbReference>
<dbReference type="OMA" id="TIVACCK"/>
<dbReference type="RefSeq" id="XP_001450161.1">
    <property type="nucleotide sequence ID" value="XM_001450124.1"/>
</dbReference>
<proteinExistence type="predicted"/>